<keyword evidence="2" id="KW-0217">Developmental protein</keyword>
<dbReference type="GO" id="GO:0006508">
    <property type="term" value="P:proteolysis"/>
    <property type="evidence" value="ECO:0007669"/>
    <property type="project" value="UniProtKB-KW"/>
</dbReference>
<dbReference type="AlphaFoldDB" id="V8P3D2"/>
<gene>
    <name evidence="16" type="primary">RELN</name>
    <name evidence="16" type="ORF">L345_05349</name>
</gene>
<evidence type="ECO:0000256" key="8">
    <source>
        <dbReference type="ARBA" id="ARBA00022825"/>
    </source>
</evidence>
<keyword evidence="3" id="KW-0964">Secreted</keyword>
<evidence type="ECO:0000256" key="4">
    <source>
        <dbReference type="ARBA" id="ARBA00022530"/>
    </source>
</evidence>
<dbReference type="CDD" id="cd10046">
    <property type="entry name" value="Reelin_repeat_2_subrepeat_2"/>
    <property type="match status" value="1"/>
</dbReference>
<evidence type="ECO:0000256" key="7">
    <source>
        <dbReference type="ARBA" id="ARBA00022801"/>
    </source>
</evidence>
<dbReference type="PANTHER" id="PTHR11841">
    <property type="entry name" value="REELIN"/>
    <property type="match status" value="1"/>
</dbReference>
<dbReference type="InterPro" id="IPR034968">
    <property type="entry name" value="Reelin"/>
</dbReference>
<keyword evidence="8" id="KW-0720">Serine protease</keyword>
<dbReference type="EMBL" id="AZIM01000915">
    <property type="protein sequence ID" value="ETE68855.1"/>
    <property type="molecule type" value="Genomic_DNA"/>
</dbReference>
<evidence type="ECO:0000256" key="14">
    <source>
        <dbReference type="ARBA" id="ARBA00044961"/>
    </source>
</evidence>
<protein>
    <recommendedName>
        <fullName evidence="13">Reelin</fullName>
    </recommendedName>
</protein>
<evidence type="ECO:0000256" key="15">
    <source>
        <dbReference type="ARBA" id="ARBA00046064"/>
    </source>
</evidence>
<keyword evidence="7" id="KW-0378">Hydrolase</keyword>
<dbReference type="GO" id="GO:0007155">
    <property type="term" value="P:cell adhesion"/>
    <property type="evidence" value="ECO:0007669"/>
    <property type="project" value="UniProtKB-KW"/>
</dbReference>
<dbReference type="InterPro" id="IPR049419">
    <property type="entry name" value="Reelin_subrepeat-B"/>
</dbReference>
<feature type="non-terminal residue" evidence="16">
    <location>
        <position position="1"/>
    </location>
</feature>
<evidence type="ECO:0000256" key="5">
    <source>
        <dbReference type="ARBA" id="ARBA00022670"/>
    </source>
</evidence>
<dbReference type="Gene3D" id="2.60.120.260">
    <property type="entry name" value="Galactose-binding domain-like"/>
    <property type="match status" value="4"/>
</dbReference>
<dbReference type="GO" id="GO:0008236">
    <property type="term" value="F:serine-type peptidase activity"/>
    <property type="evidence" value="ECO:0007669"/>
    <property type="project" value="UniProtKB-KW"/>
</dbReference>
<dbReference type="SUPFAM" id="SSF50939">
    <property type="entry name" value="Sialidases"/>
    <property type="match status" value="1"/>
</dbReference>
<keyword evidence="9" id="KW-0862">Zinc</keyword>
<keyword evidence="11" id="KW-0130">Cell adhesion</keyword>
<dbReference type="GO" id="GO:0007417">
    <property type="term" value="P:central nervous system development"/>
    <property type="evidence" value="ECO:0007669"/>
    <property type="project" value="InterPro"/>
</dbReference>
<dbReference type="PANTHER" id="PTHR11841:SF1">
    <property type="entry name" value="REELIN"/>
    <property type="match status" value="1"/>
</dbReference>
<evidence type="ECO:0000256" key="9">
    <source>
        <dbReference type="ARBA" id="ARBA00022833"/>
    </source>
</evidence>
<comment type="caution">
    <text evidence="16">The sequence shown here is derived from an EMBL/GenBank/DDBJ whole genome shotgun (WGS) entry which is preliminary data.</text>
</comment>
<evidence type="ECO:0000256" key="12">
    <source>
        <dbReference type="ARBA" id="ARBA00023773"/>
    </source>
</evidence>
<name>V8P3D2_OPHHA</name>
<comment type="function">
    <text evidence="15">Extracellular matrix serine protease secreted by pioneer neurons that plays a role in layering of neurons in the cerebral cortex and cerebellum by coordinating cell positioning during neurodevelopment. Regulates microtubule function in neurons and neuronal migration. Binding to the extracellular domains of lipoprotein receptors VLDLR and LRP8/APOER2 induces tyrosine phosphorylation of DAB1 and modulation of TAU phosphorylation. Affects migration of sympathetic preganglionic neurons in the spinal cord, where it seems to act as a barrier to neuronal migration. Enzymatic activity is important for the modulation of cell adhesion.</text>
</comment>
<dbReference type="OrthoDB" id="1924787at2759"/>
<dbReference type="FunFam" id="2.60.120.260:FF:000028">
    <property type="entry name" value="Reelin"/>
    <property type="match status" value="1"/>
</dbReference>
<dbReference type="GO" id="GO:0001764">
    <property type="term" value="P:neuron migration"/>
    <property type="evidence" value="ECO:0007669"/>
    <property type="project" value="InterPro"/>
</dbReference>
<reference evidence="16 17" key="1">
    <citation type="journal article" date="2013" name="Proc. Natl. Acad. Sci. U.S.A.">
        <title>The king cobra genome reveals dynamic gene evolution and adaptation in the snake venom system.</title>
        <authorList>
            <person name="Vonk F.J."/>
            <person name="Casewell N.R."/>
            <person name="Henkel C.V."/>
            <person name="Heimberg A.M."/>
            <person name="Jansen H.J."/>
            <person name="McCleary R.J."/>
            <person name="Kerkkamp H.M."/>
            <person name="Vos R.A."/>
            <person name="Guerreiro I."/>
            <person name="Calvete J.J."/>
            <person name="Wuster W."/>
            <person name="Woods A.E."/>
            <person name="Logan J.M."/>
            <person name="Harrison R.A."/>
            <person name="Castoe T.A."/>
            <person name="de Koning A.P."/>
            <person name="Pollock D.D."/>
            <person name="Yandell M."/>
            <person name="Calderon D."/>
            <person name="Renjifo C."/>
            <person name="Currier R.B."/>
            <person name="Salgado D."/>
            <person name="Pla D."/>
            <person name="Sanz L."/>
            <person name="Hyder A.S."/>
            <person name="Ribeiro J.M."/>
            <person name="Arntzen J.W."/>
            <person name="van den Thillart G.E."/>
            <person name="Boetzer M."/>
            <person name="Pirovano W."/>
            <person name="Dirks R.P."/>
            <person name="Spaink H.P."/>
            <person name="Duboule D."/>
            <person name="McGlinn E."/>
            <person name="Kini R.M."/>
            <person name="Richardson M.K."/>
        </authorList>
    </citation>
    <scope>NUCLEOTIDE SEQUENCE</scope>
    <source>
        <tissue evidence="16">Blood</tissue>
    </source>
</reference>
<keyword evidence="10" id="KW-0106">Calcium</keyword>
<evidence type="ECO:0000313" key="17">
    <source>
        <dbReference type="Proteomes" id="UP000018936"/>
    </source>
</evidence>
<evidence type="ECO:0000256" key="1">
    <source>
        <dbReference type="ARBA" id="ARBA00004498"/>
    </source>
</evidence>
<keyword evidence="17" id="KW-1185">Reference proteome</keyword>
<comment type="subcellular location">
    <subcellularLocation>
        <location evidence="1">Secreted</location>
        <location evidence="1">Extracellular space</location>
        <location evidence="1">Extracellular matrix</location>
    </subcellularLocation>
</comment>
<keyword evidence="4" id="KW-0272">Extracellular matrix</keyword>
<evidence type="ECO:0000256" key="13">
    <source>
        <dbReference type="ARBA" id="ARBA00023900"/>
    </source>
</evidence>
<evidence type="ECO:0000256" key="10">
    <source>
        <dbReference type="ARBA" id="ARBA00022837"/>
    </source>
</evidence>
<evidence type="ECO:0000256" key="11">
    <source>
        <dbReference type="ARBA" id="ARBA00022889"/>
    </source>
</evidence>
<proteinExistence type="inferred from homology"/>
<evidence type="ECO:0000256" key="2">
    <source>
        <dbReference type="ARBA" id="ARBA00022473"/>
    </source>
</evidence>
<keyword evidence="6" id="KW-0479">Metal-binding</keyword>
<dbReference type="Proteomes" id="UP000018936">
    <property type="component" value="Unassembled WGS sequence"/>
</dbReference>
<dbReference type="InterPro" id="IPR036278">
    <property type="entry name" value="Sialidase_sf"/>
</dbReference>
<dbReference type="GO" id="GO:0046872">
    <property type="term" value="F:metal ion binding"/>
    <property type="evidence" value="ECO:0007669"/>
    <property type="project" value="UniProtKB-KW"/>
</dbReference>
<evidence type="ECO:0000256" key="3">
    <source>
        <dbReference type="ARBA" id="ARBA00022525"/>
    </source>
</evidence>
<evidence type="ECO:0000256" key="6">
    <source>
        <dbReference type="ARBA" id="ARBA00022723"/>
    </source>
</evidence>
<dbReference type="GO" id="GO:0070325">
    <property type="term" value="F:lipoprotein particle receptor binding"/>
    <property type="evidence" value="ECO:0007669"/>
    <property type="project" value="InterPro"/>
</dbReference>
<sequence>MVLALVPFTKSNLIDEDARQFGIQFRWWQPYHSSQGEDVWAIDEIIMTSVLFNSISLDFTNLLEKNATNCKTQLCCSFFLSVVFLAGVELARKTLWTRYRMVAEHGESSPGNPPKIAFSLEERMRYVETQSMQIGASYMIQFNLVMGCGQQYTPHMDNQVKLEYSTNHGLTWHLVQEECLPSMPSCQEFTPASIYHSSEYTKSSATRFRWSQCYYTSQDEWALDNIYIGQQCPNICDSGYQGTECHPENNLPSTIMSDFENPNSLEKEWQEVIGGEIVKPEQGCGVISSGSSLYFNKAGKRQLVSLDLDTTWVDFVQFYIQIGGESPSCNKPDSREEGVLLQYSNNGGINWHALAEMYFSDFSKSRFVYLELPPAAKTPCTRFRWWQPNFYEKPAFDYPMNQLSMWLMLANEGMPKNETFCSATPSAMIFGKSDGDRFAVTRDLVLKPGYVLQFKLGSSSSSVFPRCRLVLVAGEGGLLPSIPRSERVRREYQGIDGANHVLRRRF</sequence>
<comment type="similarity">
    <text evidence="12">Belongs to the reelin family.</text>
</comment>
<dbReference type="Pfam" id="PF21471">
    <property type="entry name" value="Reelin_subrepeat-B"/>
    <property type="match status" value="3"/>
</dbReference>
<comment type="subunit">
    <text evidence="14">Oligomer of disulfide-linked homodimers.</text>
</comment>
<accession>V8P3D2</accession>
<organism evidence="16 17">
    <name type="scientific">Ophiophagus hannah</name>
    <name type="common">King cobra</name>
    <name type="synonym">Naja hannah</name>
    <dbReference type="NCBI Taxonomy" id="8665"/>
    <lineage>
        <taxon>Eukaryota</taxon>
        <taxon>Metazoa</taxon>
        <taxon>Chordata</taxon>
        <taxon>Craniata</taxon>
        <taxon>Vertebrata</taxon>
        <taxon>Euteleostomi</taxon>
        <taxon>Lepidosauria</taxon>
        <taxon>Squamata</taxon>
        <taxon>Bifurcata</taxon>
        <taxon>Unidentata</taxon>
        <taxon>Episquamata</taxon>
        <taxon>Toxicofera</taxon>
        <taxon>Serpentes</taxon>
        <taxon>Colubroidea</taxon>
        <taxon>Elapidae</taxon>
        <taxon>Elapinae</taxon>
        <taxon>Ophiophagus</taxon>
    </lineage>
</organism>
<evidence type="ECO:0000313" key="16">
    <source>
        <dbReference type="EMBL" id="ETE68855.1"/>
    </source>
</evidence>
<keyword evidence="5" id="KW-0645">Protease</keyword>